<keyword evidence="3" id="KW-0238">DNA-binding</keyword>
<dbReference type="PROSITE" id="PS50931">
    <property type="entry name" value="HTH_LYSR"/>
    <property type="match status" value="2"/>
</dbReference>
<dbReference type="InterPro" id="IPR036390">
    <property type="entry name" value="WH_DNA-bd_sf"/>
</dbReference>
<dbReference type="RefSeq" id="WP_231011236.1">
    <property type="nucleotide sequence ID" value="NZ_BAAAEW010000006.1"/>
</dbReference>
<keyword evidence="4" id="KW-0804">Transcription</keyword>
<dbReference type="PRINTS" id="PR00039">
    <property type="entry name" value="HTHLYSR"/>
</dbReference>
<dbReference type="PANTHER" id="PTHR30419:SF8">
    <property type="entry name" value="NITROGEN ASSIMILATION TRANSCRIPTIONAL ACTIVATOR-RELATED"/>
    <property type="match status" value="1"/>
</dbReference>
<dbReference type="SUPFAM" id="SSF53850">
    <property type="entry name" value="Periplasmic binding protein-like II"/>
    <property type="match status" value="1"/>
</dbReference>
<evidence type="ECO:0000313" key="7">
    <source>
        <dbReference type="Proteomes" id="UP001500279"/>
    </source>
</evidence>
<evidence type="ECO:0000256" key="2">
    <source>
        <dbReference type="ARBA" id="ARBA00023015"/>
    </source>
</evidence>
<dbReference type="InterPro" id="IPR005119">
    <property type="entry name" value="LysR_subst-bd"/>
</dbReference>
<keyword evidence="2" id="KW-0805">Transcription regulation</keyword>
<name>A0ABN1JUM3_9BURK</name>
<sequence length="417" mass="44912">MTQDPVEVNMRQLRAFAAVAQHRSVRKAADSLHLTQPAVTRAVRGLERELGLTLFDRSSRGMSTTDEGDLVQLRVRRAIEHLEGAGREMDEAAAAGEPRARRCSLVGQVARRHLQAVIAIADHYTETAAALSLGLSQPSITLALRDLERIVGRDLFLRTSRGMVATTCGQIMVRCGKLALAEIGAIGSDLAASVGLVSGRLLVGALPLSGTVLAPRAISQLAAAHPELHVSVIESPYDALLQGLRCGDIDVMVGTLHPSPPNDMVQERLFDDVLSVVVRPGHPLAQRKRLALPDIANAEWVVPYRRTRSRNVFERAILAAGLSLPAHAIESNTVAMVRGLLRASDRLSVLSRRQALHEQRNGQLTLLPIELAGTELQIGVVMRADAIRSAGLEALLAELRALCEEESIGDLQTAATL</sequence>
<feature type="domain" description="HTH lysR-type" evidence="5">
    <location>
        <begin position="112"/>
        <end position="166"/>
    </location>
</feature>
<dbReference type="SUPFAM" id="SSF46785">
    <property type="entry name" value="Winged helix' DNA-binding domain"/>
    <property type="match status" value="2"/>
</dbReference>
<evidence type="ECO:0000313" key="6">
    <source>
        <dbReference type="EMBL" id="GAA0747016.1"/>
    </source>
</evidence>
<protein>
    <submittedName>
        <fullName evidence="6">LysR family transcriptional regulator</fullName>
    </submittedName>
</protein>
<evidence type="ECO:0000256" key="3">
    <source>
        <dbReference type="ARBA" id="ARBA00023125"/>
    </source>
</evidence>
<gene>
    <name evidence="6" type="ORF">GCM10009107_15210</name>
</gene>
<dbReference type="InterPro" id="IPR050950">
    <property type="entry name" value="HTH-type_LysR_regulators"/>
</dbReference>
<dbReference type="Gene3D" id="3.40.190.10">
    <property type="entry name" value="Periplasmic binding protein-like II"/>
    <property type="match status" value="2"/>
</dbReference>
<reference evidence="6 7" key="1">
    <citation type="journal article" date="2019" name="Int. J. Syst. Evol. Microbiol.">
        <title>The Global Catalogue of Microorganisms (GCM) 10K type strain sequencing project: providing services to taxonomists for standard genome sequencing and annotation.</title>
        <authorList>
            <consortium name="The Broad Institute Genomics Platform"/>
            <consortium name="The Broad Institute Genome Sequencing Center for Infectious Disease"/>
            <person name="Wu L."/>
            <person name="Ma J."/>
        </authorList>
    </citation>
    <scope>NUCLEOTIDE SEQUENCE [LARGE SCALE GENOMIC DNA]</scope>
    <source>
        <strain evidence="6 7">JCM 15503</strain>
    </source>
</reference>
<evidence type="ECO:0000259" key="5">
    <source>
        <dbReference type="PROSITE" id="PS50931"/>
    </source>
</evidence>
<dbReference type="Proteomes" id="UP001500279">
    <property type="component" value="Unassembled WGS sequence"/>
</dbReference>
<organism evidence="6 7">
    <name type="scientific">Ideonella azotifigens</name>
    <dbReference type="NCBI Taxonomy" id="513160"/>
    <lineage>
        <taxon>Bacteria</taxon>
        <taxon>Pseudomonadati</taxon>
        <taxon>Pseudomonadota</taxon>
        <taxon>Betaproteobacteria</taxon>
        <taxon>Burkholderiales</taxon>
        <taxon>Sphaerotilaceae</taxon>
        <taxon>Ideonella</taxon>
    </lineage>
</organism>
<dbReference type="InterPro" id="IPR000847">
    <property type="entry name" value="LysR_HTH_N"/>
</dbReference>
<comment type="caution">
    <text evidence="6">The sequence shown here is derived from an EMBL/GenBank/DDBJ whole genome shotgun (WGS) entry which is preliminary data.</text>
</comment>
<comment type="similarity">
    <text evidence="1">Belongs to the LysR transcriptional regulatory family.</text>
</comment>
<dbReference type="PANTHER" id="PTHR30419">
    <property type="entry name" value="HTH-TYPE TRANSCRIPTIONAL REGULATOR YBHD"/>
    <property type="match status" value="1"/>
</dbReference>
<dbReference type="Pfam" id="PF03466">
    <property type="entry name" value="LysR_substrate"/>
    <property type="match status" value="1"/>
</dbReference>
<feature type="domain" description="HTH lysR-type" evidence="5">
    <location>
        <begin position="8"/>
        <end position="65"/>
    </location>
</feature>
<dbReference type="Pfam" id="PF00126">
    <property type="entry name" value="HTH_1"/>
    <property type="match status" value="2"/>
</dbReference>
<evidence type="ECO:0000256" key="4">
    <source>
        <dbReference type="ARBA" id="ARBA00023163"/>
    </source>
</evidence>
<dbReference type="Gene3D" id="1.10.10.10">
    <property type="entry name" value="Winged helix-like DNA-binding domain superfamily/Winged helix DNA-binding domain"/>
    <property type="match status" value="2"/>
</dbReference>
<accession>A0ABN1JUM3</accession>
<keyword evidence="7" id="KW-1185">Reference proteome</keyword>
<dbReference type="EMBL" id="BAAAEW010000006">
    <property type="protein sequence ID" value="GAA0747016.1"/>
    <property type="molecule type" value="Genomic_DNA"/>
</dbReference>
<evidence type="ECO:0000256" key="1">
    <source>
        <dbReference type="ARBA" id="ARBA00009437"/>
    </source>
</evidence>
<dbReference type="InterPro" id="IPR036388">
    <property type="entry name" value="WH-like_DNA-bd_sf"/>
</dbReference>
<proteinExistence type="inferred from homology"/>